<gene>
    <name evidence="2" type="ORF">AO353_26240</name>
</gene>
<evidence type="ECO:0000313" key="3">
    <source>
        <dbReference type="Proteomes" id="UP000066487"/>
    </source>
</evidence>
<feature type="compositionally biased region" description="Basic and acidic residues" evidence="1">
    <location>
        <begin position="216"/>
        <end position="227"/>
    </location>
</feature>
<reference evidence="2 3" key="2">
    <citation type="journal article" date="2018" name="Nature">
        <title>Mutant phenotypes for thousands of bacterial genes of unknown function.</title>
        <authorList>
            <person name="Price M.N."/>
            <person name="Wetmore K.M."/>
            <person name="Waters R.J."/>
            <person name="Callaghan M."/>
            <person name="Ray J."/>
            <person name="Liu H."/>
            <person name="Kuehl J.V."/>
            <person name="Melnyk R.A."/>
            <person name="Lamson J.S."/>
            <person name="Suh Y."/>
            <person name="Carlson H.K."/>
            <person name="Esquivel Z."/>
            <person name="Sadeeshkumar H."/>
            <person name="Chakraborty R."/>
            <person name="Zane G.M."/>
            <person name="Rubin B.E."/>
            <person name="Wall J.D."/>
            <person name="Visel A."/>
            <person name="Bristow J."/>
            <person name="Blow M.J."/>
            <person name="Arkin A.P."/>
            <person name="Deutschbauer A.M."/>
        </authorList>
    </citation>
    <scope>NUCLEOTIDE SEQUENCE [LARGE SCALE GENOMIC DNA]</scope>
    <source>
        <strain evidence="2 3">FW300-N2E3</strain>
    </source>
</reference>
<evidence type="ECO:0000256" key="1">
    <source>
        <dbReference type="SAM" id="MobiDB-lite"/>
    </source>
</evidence>
<reference evidence="3" key="1">
    <citation type="submission" date="2015-09" db="EMBL/GenBank/DDBJ databases">
        <title>Whole genome sequence of Pseudomonas fluorescens FW300-N2E3.</title>
        <authorList>
            <person name="Ray J."/>
            <person name="Melnyk R."/>
            <person name="Deutschbauer A."/>
        </authorList>
    </citation>
    <scope>NUCLEOTIDE SEQUENCE [LARGE SCALE GENOMIC DNA]</scope>
    <source>
        <strain evidence="3">FW300-N2E3</strain>
    </source>
</reference>
<dbReference type="OrthoDB" id="6898931at2"/>
<dbReference type="EMBL" id="CP012830">
    <property type="protein sequence ID" value="ALI05181.1"/>
    <property type="molecule type" value="Genomic_DNA"/>
</dbReference>
<name>A0A0N9X338_PSEFL</name>
<dbReference type="AlphaFoldDB" id="A0A0N9X338"/>
<organism evidence="2 3">
    <name type="scientific">Pseudomonas fluorescens</name>
    <dbReference type="NCBI Taxonomy" id="294"/>
    <lineage>
        <taxon>Bacteria</taxon>
        <taxon>Pseudomonadati</taxon>
        <taxon>Pseudomonadota</taxon>
        <taxon>Gammaproteobacteria</taxon>
        <taxon>Pseudomonadales</taxon>
        <taxon>Pseudomonadaceae</taxon>
        <taxon>Pseudomonas</taxon>
    </lineage>
</organism>
<evidence type="ECO:0008006" key="4">
    <source>
        <dbReference type="Google" id="ProtNLM"/>
    </source>
</evidence>
<accession>A0A0N9X338</accession>
<dbReference type="Proteomes" id="UP000066487">
    <property type="component" value="Chromosome"/>
</dbReference>
<proteinExistence type="predicted"/>
<evidence type="ECO:0000313" key="2">
    <source>
        <dbReference type="EMBL" id="ALI05181.1"/>
    </source>
</evidence>
<feature type="region of interest" description="Disordered" evidence="1">
    <location>
        <begin position="196"/>
        <end position="242"/>
    </location>
</feature>
<protein>
    <recommendedName>
        <fullName evidence="4">Phage protein</fullName>
    </recommendedName>
</protein>
<dbReference type="RefSeq" id="WP_054598342.1">
    <property type="nucleotide sequence ID" value="NZ_CP012830.1"/>
</dbReference>
<sequence length="242" mass="26266">MAEENEIDLENPAIKAAIATAVEASVTGLKTKNTELLGKLKDTTGKLSQFETQFEGIDIDAVKGLLAKAGQDEETKLLTEGKIDEVFGKRTERLRGEFEKQLAGERTRAEKSEAFANKFRDKVLGDSIRAAAIKAGALPEATDDLILRARGQFTLNEEGDAVAVDKEGQAILGKDGKTPLTPLEWAESLRESAPHLWPRATGTNAPGGGGGQAAFKRSEMTSEQKRDYQRKHGQTAYLQLPK</sequence>